<feature type="transmembrane region" description="Helical" evidence="6">
    <location>
        <begin position="249"/>
        <end position="271"/>
    </location>
</feature>
<dbReference type="EMBL" id="LR824012">
    <property type="protein sequence ID" value="CAH0629133.1"/>
    <property type="molecule type" value="Genomic_DNA"/>
</dbReference>
<evidence type="ECO:0000256" key="3">
    <source>
        <dbReference type="ARBA" id="ARBA00022989"/>
    </source>
</evidence>
<evidence type="ECO:0000313" key="8">
    <source>
        <dbReference type="EMBL" id="CAH0629133.1"/>
    </source>
</evidence>
<feature type="domain" description="Major facilitator superfamily (MFS) profile" evidence="7">
    <location>
        <begin position="62"/>
        <end position="533"/>
    </location>
</feature>
<dbReference type="Gene3D" id="1.20.1250.20">
    <property type="entry name" value="MFS general substrate transporter like domains"/>
    <property type="match status" value="1"/>
</dbReference>
<sequence>MKINTDEKKPNGNEIQIPKDDNVKVKEDKNKSGNDKTVDEEAVDLESVLGEFKIHGRYHLRLILLVGLLVLTSGWHSTNYVFVAESVGYTCNHPNCNTLELTKLRLNTSLDFKCHKYEILNDNGTCSEDNFDEFNSEYCDEWVYDDPNSFVAELNLGCKDWKRTLIGTMHSIGYMLGLFLVGPLSDKFGRKKVIITTATACAVIGISKSITYSYWLYAFVEMLEPTLGDCYSSTFTMGMEMVTTEIRPIMVFVIGACGTLGNITKAIIAWLSPNWRIFLVYIYLPQFIFILYVFWMDESPRWLLSKGKKAEAENILRQAAKMNKITIDENKLSRLKCEERSTNTSLLPLLKMTFTSKKLFLRLLCCICMWFTGLFNAYALTINSVSLKGNKYINYGITNAAGLPASVLLYFLLTKCNRKKPLIFSFLFTALFCIGHSFIPPDYAWLSVLLYGGGNFSVFLSIRIIYIYTSELFPTYTRNTMHALCSALGRTGAVLAPQTPLLMAYWPGLPSLLIGVLSLMTAVVVTLLPDTSHDTLPDNVRQAETIGKKEKDLCSKL</sequence>
<feature type="region of interest" description="Disordered" evidence="5">
    <location>
        <begin position="1"/>
        <end position="36"/>
    </location>
</feature>
<keyword evidence="2 6" id="KW-0812">Transmembrane</keyword>
<proteinExistence type="predicted"/>
<dbReference type="AlphaFoldDB" id="A0A9P0C702"/>
<feature type="transmembrane region" description="Helical" evidence="6">
    <location>
        <begin position="392"/>
        <end position="413"/>
    </location>
</feature>
<evidence type="ECO:0000313" key="9">
    <source>
        <dbReference type="Proteomes" id="UP001154114"/>
    </source>
</evidence>
<feature type="transmembrane region" description="Helical" evidence="6">
    <location>
        <begin position="512"/>
        <end position="529"/>
    </location>
</feature>
<keyword evidence="9" id="KW-1185">Reference proteome</keyword>
<evidence type="ECO:0000259" key="7">
    <source>
        <dbReference type="PROSITE" id="PS50850"/>
    </source>
</evidence>
<dbReference type="SUPFAM" id="SSF103473">
    <property type="entry name" value="MFS general substrate transporter"/>
    <property type="match status" value="1"/>
</dbReference>
<dbReference type="InterPro" id="IPR020846">
    <property type="entry name" value="MFS_dom"/>
</dbReference>
<dbReference type="GO" id="GO:0016020">
    <property type="term" value="C:membrane"/>
    <property type="evidence" value="ECO:0007669"/>
    <property type="project" value="UniProtKB-SubCell"/>
</dbReference>
<feature type="transmembrane region" description="Helical" evidence="6">
    <location>
        <begin position="359"/>
        <end position="380"/>
    </location>
</feature>
<name>A0A9P0C702_CHRIL</name>
<dbReference type="OrthoDB" id="5296287at2759"/>
<dbReference type="Pfam" id="PF00083">
    <property type="entry name" value="Sugar_tr"/>
    <property type="match status" value="1"/>
</dbReference>
<feature type="transmembrane region" description="Helical" evidence="6">
    <location>
        <begin position="164"/>
        <end position="182"/>
    </location>
</feature>
<dbReference type="PROSITE" id="PS50850">
    <property type="entry name" value="MFS"/>
    <property type="match status" value="1"/>
</dbReference>
<evidence type="ECO:0000256" key="4">
    <source>
        <dbReference type="ARBA" id="ARBA00023136"/>
    </source>
</evidence>
<dbReference type="GO" id="GO:0022857">
    <property type="term" value="F:transmembrane transporter activity"/>
    <property type="evidence" value="ECO:0007669"/>
    <property type="project" value="InterPro"/>
</dbReference>
<feature type="transmembrane region" description="Helical" evidence="6">
    <location>
        <begin position="422"/>
        <end position="439"/>
    </location>
</feature>
<dbReference type="InterPro" id="IPR005828">
    <property type="entry name" value="MFS_sugar_transport-like"/>
</dbReference>
<evidence type="ECO:0000256" key="1">
    <source>
        <dbReference type="ARBA" id="ARBA00004141"/>
    </source>
</evidence>
<evidence type="ECO:0000256" key="5">
    <source>
        <dbReference type="SAM" id="MobiDB-lite"/>
    </source>
</evidence>
<feature type="transmembrane region" description="Helical" evidence="6">
    <location>
        <begin position="445"/>
        <end position="466"/>
    </location>
</feature>
<reference evidence="8" key="1">
    <citation type="submission" date="2021-12" db="EMBL/GenBank/DDBJ databases">
        <authorList>
            <person name="King R."/>
        </authorList>
    </citation>
    <scope>NUCLEOTIDE SEQUENCE</scope>
</reference>
<dbReference type="InterPro" id="IPR005829">
    <property type="entry name" value="Sugar_transporter_CS"/>
</dbReference>
<dbReference type="Proteomes" id="UP001154114">
    <property type="component" value="Chromosome 9"/>
</dbReference>
<gene>
    <name evidence="8" type="ORF">CINC_LOCUS13299</name>
</gene>
<dbReference type="InterPro" id="IPR036259">
    <property type="entry name" value="MFS_trans_sf"/>
</dbReference>
<protein>
    <recommendedName>
        <fullName evidence="7">Major facilitator superfamily (MFS) profile domain-containing protein</fullName>
    </recommendedName>
</protein>
<feature type="transmembrane region" description="Helical" evidence="6">
    <location>
        <begin position="58"/>
        <end position="76"/>
    </location>
</feature>
<accession>A0A9P0C702</accession>
<evidence type="ECO:0000256" key="2">
    <source>
        <dbReference type="ARBA" id="ARBA00022692"/>
    </source>
</evidence>
<comment type="subcellular location">
    <subcellularLocation>
        <location evidence="1">Membrane</location>
        <topology evidence="1">Multi-pass membrane protein</topology>
    </subcellularLocation>
</comment>
<evidence type="ECO:0000256" key="6">
    <source>
        <dbReference type="SAM" id="Phobius"/>
    </source>
</evidence>
<organism evidence="8 9">
    <name type="scientific">Chrysodeixis includens</name>
    <name type="common">Soybean looper</name>
    <name type="synonym">Pseudoplusia includens</name>
    <dbReference type="NCBI Taxonomy" id="689277"/>
    <lineage>
        <taxon>Eukaryota</taxon>
        <taxon>Metazoa</taxon>
        <taxon>Ecdysozoa</taxon>
        <taxon>Arthropoda</taxon>
        <taxon>Hexapoda</taxon>
        <taxon>Insecta</taxon>
        <taxon>Pterygota</taxon>
        <taxon>Neoptera</taxon>
        <taxon>Endopterygota</taxon>
        <taxon>Lepidoptera</taxon>
        <taxon>Glossata</taxon>
        <taxon>Ditrysia</taxon>
        <taxon>Noctuoidea</taxon>
        <taxon>Noctuidae</taxon>
        <taxon>Plusiinae</taxon>
        <taxon>Chrysodeixis</taxon>
    </lineage>
</organism>
<dbReference type="PROSITE" id="PS00216">
    <property type="entry name" value="SUGAR_TRANSPORT_1"/>
    <property type="match status" value="1"/>
</dbReference>
<feature type="transmembrane region" description="Helical" evidence="6">
    <location>
        <begin position="277"/>
        <end position="295"/>
    </location>
</feature>
<dbReference type="PANTHER" id="PTHR24064">
    <property type="entry name" value="SOLUTE CARRIER FAMILY 22 MEMBER"/>
    <property type="match status" value="1"/>
</dbReference>
<keyword evidence="3 6" id="KW-1133">Transmembrane helix</keyword>
<keyword evidence="4 6" id="KW-0472">Membrane</keyword>